<dbReference type="InterPro" id="IPR003410">
    <property type="entry name" value="HYR_dom"/>
</dbReference>
<name>A0ABQ9FB53_TEGGR</name>
<evidence type="ECO:0000256" key="1">
    <source>
        <dbReference type="ARBA" id="ARBA00022737"/>
    </source>
</evidence>
<evidence type="ECO:0000313" key="5">
    <source>
        <dbReference type="EMBL" id="KAJ8314568.1"/>
    </source>
</evidence>
<reference evidence="5 6" key="1">
    <citation type="submission" date="2022-12" db="EMBL/GenBank/DDBJ databases">
        <title>Chromosome-level genome of Tegillarca granosa.</title>
        <authorList>
            <person name="Kim J."/>
        </authorList>
    </citation>
    <scope>NUCLEOTIDE SEQUENCE [LARGE SCALE GENOMIC DNA]</scope>
    <source>
        <strain evidence="5">Teg-2019</strain>
        <tissue evidence="5">Adductor muscle</tissue>
    </source>
</reference>
<evidence type="ECO:0000259" key="4">
    <source>
        <dbReference type="PROSITE" id="PS50825"/>
    </source>
</evidence>
<proteinExistence type="predicted"/>
<keyword evidence="3" id="KW-0472">Membrane</keyword>
<keyword evidence="3" id="KW-0812">Transmembrane</keyword>
<evidence type="ECO:0000256" key="3">
    <source>
        <dbReference type="SAM" id="Phobius"/>
    </source>
</evidence>
<gene>
    <name evidence="5" type="ORF">KUTeg_006718</name>
</gene>
<feature type="domain" description="HYR" evidence="4">
    <location>
        <begin position="150"/>
        <end position="229"/>
    </location>
</feature>
<organism evidence="5 6">
    <name type="scientific">Tegillarca granosa</name>
    <name type="common">Malaysian cockle</name>
    <name type="synonym">Anadara granosa</name>
    <dbReference type="NCBI Taxonomy" id="220873"/>
    <lineage>
        <taxon>Eukaryota</taxon>
        <taxon>Metazoa</taxon>
        <taxon>Spiralia</taxon>
        <taxon>Lophotrochozoa</taxon>
        <taxon>Mollusca</taxon>
        <taxon>Bivalvia</taxon>
        <taxon>Autobranchia</taxon>
        <taxon>Pteriomorphia</taxon>
        <taxon>Arcoida</taxon>
        <taxon>Arcoidea</taxon>
        <taxon>Arcidae</taxon>
        <taxon>Tegillarca</taxon>
    </lineage>
</organism>
<feature type="compositionally biased region" description="Basic and acidic residues" evidence="2">
    <location>
        <begin position="361"/>
        <end position="372"/>
    </location>
</feature>
<dbReference type="Proteomes" id="UP001217089">
    <property type="component" value="Unassembled WGS sequence"/>
</dbReference>
<evidence type="ECO:0000256" key="2">
    <source>
        <dbReference type="SAM" id="MobiDB-lite"/>
    </source>
</evidence>
<evidence type="ECO:0000313" key="6">
    <source>
        <dbReference type="Proteomes" id="UP001217089"/>
    </source>
</evidence>
<accession>A0ABQ9FB53</accession>
<keyword evidence="6" id="KW-1185">Reference proteome</keyword>
<dbReference type="PROSITE" id="PS50825">
    <property type="entry name" value="HYR"/>
    <property type="match status" value="1"/>
</dbReference>
<feature type="region of interest" description="Disordered" evidence="2">
    <location>
        <begin position="344"/>
        <end position="372"/>
    </location>
</feature>
<keyword evidence="3" id="KW-1133">Transmembrane helix</keyword>
<dbReference type="EMBL" id="JARBDR010000337">
    <property type="protein sequence ID" value="KAJ8314568.1"/>
    <property type="molecule type" value="Genomic_DNA"/>
</dbReference>
<protein>
    <recommendedName>
        <fullName evidence="4">HYR domain-containing protein</fullName>
    </recommendedName>
</protein>
<feature type="transmembrane region" description="Helical" evidence="3">
    <location>
        <begin position="251"/>
        <end position="273"/>
    </location>
</feature>
<comment type="caution">
    <text evidence="5">The sequence shown here is derived from an EMBL/GenBank/DDBJ whole genome shotgun (WGS) entry which is preliminary data.</text>
</comment>
<keyword evidence="1" id="KW-0677">Repeat</keyword>
<dbReference type="PANTHER" id="PTHR24273">
    <property type="entry name" value="FI04643P-RELATED"/>
    <property type="match status" value="1"/>
</dbReference>
<dbReference type="Pfam" id="PF02494">
    <property type="entry name" value="HYR"/>
    <property type="match status" value="1"/>
</dbReference>
<sequence length="372" mass="41823">MCTMDDKTFRVGSNVTSGCEVCKCEPSSAKSGQVLCSDICSIKTHYTSMDNYKRCCLDKPENYIKPLFLNCPKKHEIVAINTRGNNSYGILNKNYIKAQDWEGQRLHVSLTATQFQACSSYNCLDHSVMAVTESDFYGLQSHCEFKLRVIDRIRPTFISCPANIYAFDDEPIHWPAPIAVDNVGVSLLFLEQPVTNGSKFETGTTIITYRAEDYEGNVAKCLFFIRIYSTDIATQEMPDELRARSFVSPGVVAGACVVGVLAITLLVLAIILLKLCRMKKKAENTIRRNRNDIPPSYDEANVTNEAIYKMNPPPYDIAAKDKLPEYTPKDDPPMYHDVMETSIEDSTHASPSENPVYVNAQHKENEKFETTI</sequence>
<dbReference type="PANTHER" id="PTHR24273:SF32">
    <property type="entry name" value="HYALIN"/>
    <property type="match status" value="1"/>
</dbReference>